<gene>
    <name evidence="1" type="ORF">UAU_04027</name>
</gene>
<dbReference type="AlphaFoldDB" id="R2Q4D8"/>
<reference evidence="1 2" key="1">
    <citation type="submission" date="2013-02" db="EMBL/GenBank/DDBJ databases">
        <title>The Genome Sequence of Enterococcus pallens BAA-351.</title>
        <authorList>
            <consortium name="The Broad Institute Genome Sequencing Platform"/>
            <consortium name="The Broad Institute Genome Sequencing Center for Infectious Disease"/>
            <person name="Earl A.M."/>
            <person name="Gilmore M.S."/>
            <person name="Lebreton F."/>
            <person name="Walker B."/>
            <person name="Young S.K."/>
            <person name="Zeng Q."/>
            <person name="Gargeya S."/>
            <person name="Fitzgerald M."/>
            <person name="Haas B."/>
            <person name="Abouelleil A."/>
            <person name="Alvarado L."/>
            <person name="Arachchi H.M."/>
            <person name="Berlin A.M."/>
            <person name="Chapman S.B."/>
            <person name="Dewar J."/>
            <person name="Goldberg J."/>
            <person name="Griggs A."/>
            <person name="Gujja S."/>
            <person name="Hansen M."/>
            <person name="Howarth C."/>
            <person name="Imamovic A."/>
            <person name="Larimer J."/>
            <person name="McCowan C."/>
            <person name="Murphy C."/>
            <person name="Neiman D."/>
            <person name="Pearson M."/>
            <person name="Priest M."/>
            <person name="Roberts A."/>
            <person name="Saif S."/>
            <person name="Shea T."/>
            <person name="Sisk P."/>
            <person name="Sykes S."/>
            <person name="Wortman J."/>
            <person name="Nusbaum C."/>
            <person name="Birren B."/>
        </authorList>
    </citation>
    <scope>NUCLEOTIDE SEQUENCE [LARGE SCALE GENOMIC DNA]</scope>
    <source>
        <strain evidence="1 2">ATCC BAA-351</strain>
    </source>
</reference>
<dbReference type="RefSeq" id="WP_010758972.1">
    <property type="nucleotide sequence ID" value="NZ_ASWD01000005.1"/>
</dbReference>
<keyword evidence="2" id="KW-1185">Reference proteome</keyword>
<accession>R2Q4D8</accession>
<proteinExistence type="predicted"/>
<dbReference type="HOGENOM" id="CLU_1439077_0_0_9"/>
<dbReference type="OrthoDB" id="2181359at2"/>
<protein>
    <submittedName>
        <fullName evidence="1">Uncharacterized protein</fullName>
    </submittedName>
</protein>
<dbReference type="Proteomes" id="UP000013782">
    <property type="component" value="Unassembled WGS sequence"/>
</dbReference>
<organism evidence="1 2">
    <name type="scientific">Enterococcus pallens ATCC BAA-351</name>
    <dbReference type="NCBI Taxonomy" id="1158607"/>
    <lineage>
        <taxon>Bacteria</taxon>
        <taxon>Bacillati</taxon>
        <taxon>Bacillota</taxon>
        <taxon>Bacilli</taxon>
        <taxon>Lactobacillales</taxon>
        <taxon>Enterococcaceae</taxon>
        <taxon>Enterococcus</taxon>
    </lineage>
</organism>
<dbReference type="PATRIC" id="fig|1158607.3.peg.4007"/>
<sequence>MLEKDLPTIHLTINDQILTYTNSYYYNWFKTLQANLMQSNNFTNEFVRLNKNAPELYERIQQRLLFAGVVAFLKQLEPLDTFVLLTASWSGGLSTEQPAITLQNYLTRYTIQKNDLHGINQMNADLNQVLIQHFPLVRKQDLKMIYRLLMIYPLSKEERNEQLSKLNQRAQDRTTKLLFLLEDAYSLASNNKGSLNDPSIGRNI</sequence>
<name>R2Q4D8_9ENTE</name>
<comment type="caution">
    <text evidence="1">The sequence shown here is derived from an EMBL/GenBank/DDBJ whole genome shotgun (WGS) entry which is preliminary data.</text>
</comment>
<dbReference type="STRING" id="160454.RV10_GL000905"/>
<evidence type="ECO:0000313" key="2">
    <source>
        <dbReference type="Proteomes" id="UP000013782"/>
    </source>
</evidence>
<evidence type="ECO:0000313" key="1">
    <source>
        <dbReference type="EMBL" id="EOH90198.1"/>
    </source>
</evidence>
<dbReference type="EMBL" id="AJAQ01000036">
    <property type="protein sequence ID" value="EOH90198.1"/>
    <property type="molecule type" value="Genomic_DNA"/>
</dbReference>
<dbReference type="eggNOG" id="ENOG5032CS5">
    <property type="taxonomic scope" value="Bacteria"/>
</dbReference>